<gene>
    <name evidence="1" type="ORF">B0H17DRAFT_917397</name>
</gene>
<feature type="non-terminal residue" evidence="1">
    <location>
        <position position="1"/>
    </location>
</feature>
<accession>A0AAD7MAI0</accession>
<name>A0AAD7MAI0_MYCRO</name>
<reference evidence="1" key="1">
    <citation type="submission" date="2023-03" db="EMBL/GenBank/DDBJ databases">
        <title>Massive genome expansion in bonnet fungi (Mycena s.s.) driven by repeated elements and novel gene families across ecological guilds.</title>
        <authorList>
            <consortium name="Lawrence Berkeley National Laboratory"/>
            <person name="Harder C.B."/>
            <person name="Miyauchi S."/>
            <person name="Viragh M."/>
            <person name="Kuo A."/>
            <person name="Thoen E."/>
            <person name="Andreopoulos B."/>
            <person name="Lu D."/>
            <person name="Skrede I."/>
            <person name="Drula E."/>
            <person name="Henrissat B."/>
            <person name="Morin E."/>
            <person name="Kohler A."/>
            <person name="Barry K."/>
            <person name="LaButti K."/>
            <person name="Morin E."/>
            <person name="Salamov A."/>
            <person name="Lipzen A."/>
            <person name="Mereny Z."/>
            <person name="Hegedus B."/>
            <person name="Baldrian P."/>
            <person name="Stursova M."/>
            <person name="Weitz H."/>
            <person name="Taylor A."/>
            <person name="Grigoriev I.V."/>
            <person name="Nagy L.G."/>
            <person name="Martin F."/>
            <person name="Kauserud H."/>
        </authorList>
    </citation>
    <scope>NUCLEOTIDE SEQUENCE</scope>
    <source>
        <strain evidence="1">CBHHK067</strain>
    </source>
</reference>
<evidence type="ECO:0000313" key="1">
    <source>
        <dbReference type="EMBL" id="KAJ7708264.1"/>
    </source>
</evidence>
<dbReference type="Proteomes" id="UP001221757">
    <property type="component" value="Unassembled WGS sequence"/>
</dbReference>
<organism evidence="1 2">
    <name type="scientific">Mycena rosella</name>
    <name type="common">Pink bonnet</name>
    <name type="synonym">Agaricus rosellus</name>
    <dbReference type="NCBI Taxonomy" id="1033263"/>
    <lineage>
        <taxon>Eukaryota</taxon>
        <taxon>Fungi</taxon>
        <taxon>Dikarya</taxon>
        <taxon>Basidiomycota</taxon>
        <taxon>Agaricomycotina</taxon>
        <taxon>Agaricomycetes</taxon>
        <taxon>Agaricomycetidae</taxon>
        <taxon>Agaricales</taxon>
        <taxon>Marasmiineae</taxon>
        <taxon>Mycenaceae</taxon>
        <taxon>Mycena</taxon>
    </lineage>
</organism>
<dbReference type="AlphaFoldDB" id="A0AAD7MAI0"/>
<keyword evidence="2" id="KW-1185">Reference proteome</keyword>
<protein>
    <submittedName>
        <fullName evidence="1">Uncharacterized protein</fullName>
    </submittedName>
</protein>
<evidence type="ECO:0000313" key="2">
    <source>
        <dbReference type="Proteomes" id="UP001221757"/>
    </source>
</evidence>
<proteinExistence type="predicted"/>
<comment type="caution">
    <text evidence="1">The sequence shown here is derived from an EMBL/GenBank/DDBJ whole genome shotgun (WGS) entry which is preliminary data.</text>
</comment>
<dbReference type="EMBL" id="JARKIE010000004">
    <property type="protein sequence ID" value="KAJ7708264.1"/>
    <property type="molecule type" value="Genomic_DNA"/>
</dbReference>
<sequence length="96" mass="11116">SSRFRRLSLFNNPKPSCATMRMYNNLTRPQASILTQLRTTHIGLNAYLYRFHLAPSLDCDLCLVPETVSHFLLARNRYHCQYIALILRLGTANFTL</sequence>